<evidence type="ECO:0000313" key="2">
    <source>
        <dbReference type="Proteomes" id="UP001432322"/>
    </source>
</evidence>
<keyword evidence="2" id="KW-1185">Reference proteome</keyword>
<accession>A0AAV5WTL1</accession>
<sequence length="117" mass="12829">SLVNDFLFSSGFVSIFSDSSCIESKSASFESCIPLVDILIDAAAYGVPHSFCDLLVTIPSPLIPLNSPPHRSDLSHHFTVISSVVEHIAHNKFSYRNLPSCRKLPPADAFVFDNISY</sequence>
<protein>
    <submittedName>
        <fullName evidence="1">Uncharacterized protein</fullName>
    </submittedName>
</protein>
<organism evidence="1 2">
    <name type="scientific">Pristionchus fissidentatus</name>
    <dbReference type="NCBI Taxonomy" id="1538716"/>
    <lineage>
        <taxon>Eukaryota</taxon>
        <taxon>Metazoa</taxon>
        <taxon>Ecdysozoa</taxon>
        <taxon>Nematoda</taxon>
        <taxon>Chromadorea</taxon>
        <taxon>Rhabditida</taxon>
        <taxon>Rhabditina</taxon>
        <taxon>Diplogasteromorpha</taxon>
        <taxon>Diplogasteroidea</taxon>
        <taxon>Neodiplogasteridae</taxon>
        <taxon>Pristionchus</taxon>
    </lineage>
</organism>
<reference evidence="1" key="1">
    <citation type="submission" date="2023-10" db="EMBL/GenBank/DDBJ databases">
        <title>Genome assembly of Pristionchus species.</title>
        <authorList>
            <person name="Yoshida K."/>
            <person name="Sommer R.J."/>
        </authorList>
    </citation>
    <scope>NUCLEOTIDE SEQUENCE</scope>
    <source>
        <strain evidence="1">RS5133</strain>
    </source>
</reference>
<gene>
    <name evidence="1" type="ORF">PFISCL1PPCAC_24384</name>
</gene>
<dbReference type="Proteomes" id="UP001432322">
    <property type="component" value="Unassembled WGS sequence"/>
</dbReference>
<dbReference type="EMBL" id="BTSY01000006">
    <property type="protein sequence ID" value="GMT33087.1"/>
    <property type="molecule type" value="Genomic_DNA"/>
</dbReference>
<proteinExistence type="predicted"/>
<name>A0AAV5WTL1_9BILA</name>
<evidence type="ECO:0000313" key="1">
    <source>
        <dbReference type="EMBL" id="GMT33087.1"/>
    </source>
</evidence>
<feature type="non-terminal residue" evidence="1">
    <location>
        <position position="1"/>
    </location>
</feature>
<dbReference type="AlphaFoldDB" id="A0AAV5WTL1"/>
<comment type="caution">
    <text evidence="1">The sequence shown here is derived from an EMBL/GenBank/DDBJ whole genome shotgun (WGS) entry which is preliminary data.</text>
</comment>